<evidence type="ECO:0000259" key="14">
    <source>
        <dbReference type="PROSITE" id="PS51166"/>
    </source>
</evidence>
<keyword evidence="6" id="KW-0479">Metal-binding</keyword>
<evidence type="ECO:0000256" key="5">
    <source>
        <dbReference type="ARBA" id="ARBA00017303"/>
    </source>
</evidence>
<dbReference type="PANTHER" id="PTHR43447">
    <property type="entry name" value="ALPHA-AMYLASE"/>
    <property type="match status" value="1"/>
</dbReference>
<dbReference type="InterPro" id="IPR013784">
    <property type="entry name" value="Carb-bd-like_fold"/>
</dbReference>
<dbReference type="GO" id="GO:0046872">
    <property type="term" value="F:metal ion binding"/>
    <property type="evidence" value="ECO:0007669"/>
    <property type="project" value="UniProtKB-KW"/>
</dbReference>
<keyword evidence="13" id="KW-0732">Signal</keyword>
<dbReference type="Gene3D" id="2.60.40.10">
    <property type="entry name" value="Immunoglobulins"/>
    <property type="match status" value="1"/>
</dbReference>
<evidence type="ECO:0000256" key="13">
    <source>
        <dbReference type="SAM" id="SignalP"/>
    </source>
</evidence>
<dbReference type="InterPro" id="IPR002044">
    <property type="entry name" value="CBM20"/>
</dbReference>
<sequence>MRPKSRKTALLAAMVMSSTVVMTGVSPPTAAAADTGVANGDVIANLWSWNWRSVAAECVNVLDPAGYGAVWVAPPSESLKRPDGVWWDVYQPYSYALSSRFGTQAEFSAMINACHGAGIKVYTDAVINHSAAQTGVGYAGTTLANKYDPVMYDRVDYNVDVCPRSISNWSDLWEVQHCELLDLPDLKTSSSSVRAKIAGYLNSQLALGVDGFRVDAAKHIPNTDLSAIVGQLGNTTSGVRPFVFHEVFPGQPPAPSDYFSSGRVLDFTYADKLKSAFQGDIATLSSFGPSWGILPAANSVSFVTNHDTERERRHLSYKDGAITKLANVFQLAWKHTTPTVYSGFEYSTNDQSPPSSNGFVTDTNCASGWHCLNRDPAVVGMVDWHNKVGSADVANWQSPAANVIGFGRGSAGFVAINNSGGAHTWQYTTGLPDGSYCDVITNCASRVTVSGGRATLTVPAKGAVAFHANGSTPAAVTGSYTVQAHTTWGQNVYIVGGVPALGSWNPANAVPLTTDSSSYPRWRGSSSLPANTRIEYKFIIREDGKPVIWETGANRVVTTPASGTTPIDGGWFRR</sequence>
<dbReference type="EMBL" id="FNJB01000007">
    <property type="protein sequence ID" value="SDP24683.1"/>
    <property type="molecule type" value="Genomic_DNA"/>
</dbReference>
<feature type="domain" description="CBM20" evidence="14">
    <location>
        <begin position="470"/>
        <end position="574"/>
    </location>
</feature>
<reference evidence="16" key="1">
    <citation type="submission" date="2016-10" db="EMBL/GenBank/DDBJ databases">
        <authorList>
            <person name="Varghese N."/>
            <person name="Submissions S."/>
        </authorList>
    </citation>
    <scope>NUCLEOTIDE SEQUENCE [LARGE SCALE GENOMIC DNA]</scope>
    <source>
        <strain evidence="16">IBRC-M 10655</strain>
    </source>
</reference>
<keyword evidence="10 12" id="KW-0326">Glycosidase</keyword>
<dbReference type="InterPro" id="IPR017853">
    <property type="entry name" value="GH"/>
</dbReference>
<evidence type="ECO:0000313" key="15">
    <source>
        <dbReference type="EMBL" id="SDP24683.1"/>
    </source>
</evidence>
<dbReference type="SMART" id="SM00632">
    <property type="entry name" value="Aamy_C"/>
    <property type="match status" value="1"/>
</dbReference>
<dbReference type="InterPro" id="IPR006048">
    <property type="entry name" value="A-amylase/branching_C"/>
</dbReference>
<evidence type="ECO:0000256" key="11">
    <source>
        <dbReference type="RuleBase" id="RU003615"/>
    </source>
</evidence>
<dbReference type="STRING" id="504798.SAMN05421871_104306"/>
<evidence type="ECO:0000256" key="6">
    <source>
        <dbReference type="ARBA" id="ARBA00022723"/>
    </source>
</evidence>
<keyword evidence="9 12" id="KW-0119">Carbohydrate metabolism</keyword>
<evidence type="ECO:0000256" key="9">
    <source>
        <dbReference type="ARBA" id="ARBA00023277"/>
    </source>
</evidence>
<name>A0A1H0R581_9PSEU</name>
<dbReference type="Proteomes" id="UP000199651">
    <property type="component" value="Unassembled WGS sequence"/>
</dbReference>
<dbReference type="Pfam" id="PF00686">
    <property type="entry name" value="CBM_20"/>
    <property type="match status" value="1"/>
</dbReference>
<comment type="similarity">
    <text evidence="3 11">Belongs to the glycosyl hydrolase 13 family.</text>
</comment>
<evidence type="ECO:0000256" key="7">
    <source>
        <dbReference type="ARBA" id="ARBA00022801"/>
    </source>
</evidence>
<evidence type="ECO:0000256" key="12">
    <source>
        <dbReference type="RuleBase" id="RU361134"/>
    </source>
</evidence>
<dbReference type="SMART" id="SM00642">
    <property type="entry name" value="Aamy"/>
    <property type="match status" value="1"/>
</dbReference>
<dbReference type="AlphaFoldDB" id="A0A1H0R581"/>
<dbReference type="Pfam" id="PF00128">
    <property type="entry name" value="Alpha-amylase"/>
    <property type="match status" value="1"/>
</dbReference>
<organism evidence="15 16">
    <name type="scientific">Actinokineospora alba</name>
    <dbReference type="NCBI Taxonomy" id="504798"/>
    <lineage>
        <taxon>Bacteria</taxon>
        <taxon>Bacillati</taxon>
        <taxon>Actinomycetota</taxon>
        <taxon>Actinomycetes</taxon>
        <taxon>Pseudonocardiales</taxon>
        <taxon>Pseudonocardiaceae</taxon>
        <taxon>Actinokineospora</taxon>
    </lineage>
</organism>
<dbReference type="PROSITE" id="PS51166">
    <property type="entry name" value="CBM20"/>
    <property type="match status" value="1"/>
</dbReference>
<evidence type="ECO:0000256" key="10">
    <source>
        <dbReference type="ARBA" id="ARBA00023295"/>
    </source>
</evidence>
<dbReference type="SUPFAM" id="SSF51011">
    <property type="entry name" value="Glycosyl hydrolase domain"/>
    <property type="match status" value="1"/>
</dbReference>
<keyword evidence="16" id="KW-1185">Reference proteome</keyword>
<dbReference type="InterPro" id="IPR006047">
    <property type="entry name" value="GH13_cat_dom"/>
</dbReference>
<accession>A0A1H0R581</accession>
<dbReference type="InterPro" id="IPR013780">
    <property type="entry name" value="Glyco_hydro_b"/>
</dbReference>
<dbReference type="InterPro" id="IPR031319">
    <property type="entry name" value="A-amylase_C"/>
</dbReference>
<keyword evidence="8" id="KW-0106">Calcium</keyword>
<evidence type="ECO:0000313" key="16">
    <source>
        <dbReference type="Proteomes" id="UP000199651"/>
    </source>
</evidence>
<dbReference type="EC" id="3.2.1.1" evidence="4 12"/>
<dbReference type="Gene3D" id="2.60.40.1180">
    <property type="entry name" value="Golgi alpha-mannosidase II"/>
    <property type="match status" value="1"/>
</dbReference>
<dbReference type="Gene3D" id="3.20.20.80">
    <property type="entry name" value="Glycosidases"/>
    <property type="match status" value="1"/>
</dbReference>
<feature type="signal peptide" evidence="13">
    <location>
        <begin position="1"/>
        <end position="32"/>
    </location>
</feature>
<dbReference type="GO" id="GO:0004556">
    <property type="term" value="F:alpha-amylase activity"/>
    <property type="evidence" value="ECO:0007669"/>
    <property type="project" value="UniProtKB-UniRule"/>
</dbReference>
<dbReference type="SMART" id="SM01065">
    <property type="entry name" value="CBM_2"/>
    <property type="match status" value="1"/>
</dbReference>
<evidence type="ECO:0000256" key="8">
    <source>
        <dbReference type="ARBA" id="ARBA00022837"/>
    </source>
</evidence>
<evidence type="ECO:0000256" key="1">
    <source>
        <dbReference type="ARBA" id="ARBA00000548"/>
    </source>
</evidence>
<feature type="chain" id="PRO_5011759186" description="Alpha-amylase" evidence="13">
    <location>
        <begin position="33"/>
        <end position="574"/>
    </location>
</feature>
<gene>
    <name evidence="15" type="ORF">SAMN05192558_107307</name>
</gene>
<dbReference type="GO" id="GO:0005975">
    <property type="term" value="P:carbohydrate metabolic process"/>
    <property type="evidence" value="ECO:0007669"/>
    <property type="project" value="InterPro"/>
</dbReference>
<protein>
    <recommendedName>
        <fullName evidence="5 12">Alpha-amylase</fullName>
        <ecNumber evidence="4 12">3.2.1.1</ecNumber>
    </recommendedName>
</protein>
<dbReference type="CDD" id="cd11317">
    <property type="entry name" value="AmyAc_bac_euk_AmyA"/>
    <property type="match status" value="1"/>
</dbReference>
<evidence type="ECO:0000256" key="3">
    <source>
        <dbReference type="ARBA" id="ARBA00008061"/>
    </source>
</evidence>
<dbReference type="InterPro" id="IPR006046">
    <property type="entry name" value="Alpha_amylase"/>
</dbReference>
<dbReference type="SUPFAM" id="SSF49452">
    <property type="entry name" value="Starch-binding domain-like"/>
    <property type="match status" value="1"/>
</dbReference>
<dbReference type="InterPro" id="IPR013783">
    <property type="entry name" value="Ig-like_fold"/>
</dbReference>
<comment type="catalytic activity">
    <reaction evidence="1 12">
        <text>Endohydrolysis of (1-&gt;4)-alpha-D-glucosidic linkages in polysaccharides containing three or more (1-&gt;4)-alpha-linked D-glucose units.</text>
        <dbReference type="EC" id="3.2.1.1"/>
    </reaction>
</comment>
<dbReference type="GO" id="GO:2001070">
    <property type="term" value="F:starch binding"/>
    <property type="evidence" value="ECO:0007669"/>
    <property type="project" value="InterPro"/>
</dbReference>
<dbReference type="Pfam" id="PF02806">
    <property type="entry name" value="Alpha-amylase_C"/>
    <property type="match status" value="1"/>
</dbReference>
<proteinExistence type="inferred from homology"/>
<evidence type="ECO:0000256" key="4">
    <source>
        <dbReference type="ARBA" id="ARBA00012595"/>
    </source>
</evidence>
<evidence type="ECO:0000256" key="2">
    <source>
        <dbReference type="ARBA" id="ARBA00001913"/>
    </source>
</evidence>
<comment type="cofactor">
    <cofactor evidence="2">
        <name>Ca(2+)</name>
        <dbReference type="ChEBI" id="CHEBI:29108"/>
    </cofactor>
</comment>
<keyword evidence="7 12" id="KW-0378">Hydrolase</keyword>
<dbReference type="RefSeq" id="WP_228770014.1">
    <property type="nucleotide sequence ID" value="NZ_FNDV01000004.1"/>
</dbReference>
<dbReference type="PRINTS" id="PR00110">
    <property type="entry name" value="ALPHAAMYLASE"/>
</dbReference>
<dbReference type="SUPFAM" id="SSF51445">
    <property type="entry name" value="(Trans)glycosidases"/>
    <property type="match status" value="1"/>
</dbReference>